<name>A0A315YPK9_RUMFL</name>
<evidence type="ECO:0000313" key="5">
    <source>
        <dbReference type="Proteomes" id="UP000245720"/>
    </source>
</evidence>
<evidence type="ECO:0000313" key="4">
    <source>
        <dbReference type="EMBL" id="PWJ13952.1"/>
    </source>
</evidence>
<feature type="domain" description="Phage capsid-like C-terminal" evidence="3">
    <location>
        <begin position="110"/>
        <end position="381"/>
    </location>
</feature>
<dbReference type="RefSeq" id="WP_181380239.1">
    <property type="nucleotide sequence ID" value="NZ_QGDI01000003.1"/>
</dbReference>
<dbReference type="InterPro" id="IPR024455">
    <property type="entry name" value="Phage_capsid"/>
</dbReference>
<keyword evidence="2" id="KW-0175">Coiled coil</keyword>
<dbReference type="AlphaFoldDB" id="A0A315YPK9"/>
<dbReference type="Gene3D" id="3.30.2320.10">
    <property type="entry name" value="hypothetical protein PF0899 domain"/>
    <property type="match status" value="1"/>
</dbReference>
<evidence type="ECO:0000256" key="2">
    <source>
        <dbReference type="SAM" id="Coils"/>
    </source>
</evidence>
<accession>A0A315YPK9</accession>
<dbReference type="Proteomes" id="UP000245720">
    <property type="component" value="Unassembled WGS sequence"/>
</dbReference>
<evidence type="ECO:0000256" key="1">
    <source>
        <dbReference type="ARBA" id="ARBA00004328"/>
    </source>
</evidence>
<dbReference type="InterPro" id="IPR054612">
    <property type="entry name" value="Phage_capsid-like_C"/>
</dbReference>
<dbReference type="EMBL" id="QGDI01000003">
    <property type="protein sequence ID" value="PWJ13952.1"/>
    <property type="molecule type" value="Genomic_DNA"/>
</dbReference>
<comment type="subcellular location">
    <subcellularLocation>
        <location evidence="1">Virion</location>
    </subcellularLocation>
</comment>
<protein>
    <submittedName>
        <fullName evidence="4">HK97 family phage major capsid protein</fullName>
    </submittedName>
</protein>
<proteinExistence type="predicted"/>
<dbReference type="NCBIfam" id="TIGR01554">
    <property type="entry name" value="major_cap_HK97"/>
    <property type="match status" value="1"/>
</dbReference>
<dbReference type="Pfam" id="PF05065">
    <property type="entry name" value="Phage_capsid"/>
    <property type="match status" value="1"/>
</dbReference>
<comment type="caution">
    <text evidence="4">The sequence shown here is derived from an EMBL/GenBank/DDBJ whole genome shotgun (WGS) entry which is preliminary data.</text>
</comment>
<feature type="coiled-coil region" evidence="2">
    <location>
        <begin position="1"/>
        <end position="57"/>
    </location>
</feature>
<sequence length="385" mass="42004">MKKLFEKRAQKKAELDALLNKAKTEERAFSAEEKAQFDALEAEIQSLDATIKAEERAKGITELHAPQAAPKGEQLTQEQIEERAFADFINGKITEMRAGEQNVDWTNNSGAIIPTTIAKRILDEIKDICPILAGADVYHEKGKLQIPKWTKANGSHDVTVGYATEFTKLTADSGKFVSVDLGGYLAGALVLVGKSVINSSAVNVTAFVIRKIAEKAAQFLEGELLKGTGSNAAEGATKTTNVVTTGTAGSITLDDLIAVQAAVKQAHQKNACWTMNSATFTAIKQMKDTNQRPLIEPDVSSEFPYRLLGKPVYLSDNMDGIAANKLAVLYGDYSGLSVNFREDISIEVLREMYHDQHAIGIDCWFEFDSKITDEQKLAVLKVKAS</sequence>
<gene>
    <name evidence="4" type="ORF">IE37_00883</name>
</gene>
<dbReference type="SUPFAM" id="SSF56563">
    <property type="entry name" value="Major capsid protein gp5"/>
    <property type="match status" value="1"/>
</dbReference>
<evidence type="ECO:0000259" key="3">
    <source>
        <dbReference type="Pfam" id="PF05065"/>
    </source>
</evidence>
<reference evidence="4 5" key="1">
    <citation type="submission" date="2018-05" db="EMBL/GenBank/DDBJ databases">
        <title>The Hungate 1000. A catalogue of reference genomes from the rumen microbiome.</title>
        <authorList>
            <person name="Kelly W."/>
        </authorList>
    </citation>
    <scope>NUCLEOTIDE SEQUENCE [LARGE SCALE GENOMIC DNA]</scope>
    <source>
        <strain evidence="4 5">SAb67</strain>
    </source>
</reference>
<organism evidence="4 5">
    <name type="scientific">Ruminococcus flavefaciens</name>
    <dbReference type="NCBI Taxonomy" id="1265"/>
    <lineage>
        <taxon>Bacteria</taxon>
        <taxon>Bacillati</taxon>
        <taxon>Bacillota</taxon>
        <taxon>Clostridia</taxon>
        <taxon>Eubacteriales</taxon>
        <taxon>Oscillospiraceae</taxon>
        <taxon>Ruminococcus</taxon>
    </lineage>
</organism>